<organism evidence="2 3">
    <name type="scientific">Arenivirga flava</name>
    <dbReference type="NCBI Taxonomy" id="1930060"/>
    <lineage>
        <taxon>Bacteria</taxon>
        <taxon>Bacillati</taxon>
        <taxon>Actinomycetota</taxon>
        <taxon>Actinomycetes</taxon>
        <taxon>Micrococcales</taxon>
        <taxon>Microbacteriaceae</taxon>
        <taxon>Arenivirga</taxon>
    </lineage>
</organism>
<comment type="caution">
    <text evidence="2">The sequence shown here is derived from an EMBL/GenBank/DDBJ whole genome shotgun (WGS) entry which is preliminary data.</text>
</comment>
<dbReference type="Proteomes" id="UP001157160">
    <property type="component" value="Unassembled WGS sequence"/>
</dbReference>
<keyword evidence="3" id="KW-1185">Reference proteome</keyword>
<sequence length="101" mass="11242">MSSQASLASPRRALEAEDRGGRRVARPAGAGAVMRSVVTMTPSSRRDLGEWSLDRCGDDDFIDRFIDQEDTMNASGVNVKRRPRSSRETDRMRDHLHEPGA</sequence>
<feature type="region of interest" description="Disordered" evidence="1">
    <location>
        <begin position="1"/>
        <end position="31"/>
    </location>
</feature>
<proteinExistence type="predicted"/>
<feature type="compositionally biased region" description="Basic and acidic residues" evidence="1">
    <location>
        <begin position="12"/>
        <end position="21"/>
    </location>
</feature>
<accession>A0AA37UDH4</accession>
<evidence type="ECO:0000313" key="3">
    <source>
        <dbReference type="Proteomes" id="UP001157160"/>
    </source>
</evidence>
<dbReference type="EMBL" id="BSUL01000001">
    <property type="protein sequence ID" value="GMA28563.1"/>
    <property type="molecule type" value="Genomic_DNA"/>
</dbReference>
<name>A0AA37UDH4_9MICO</name>
<feature type="compositionally biased region" description="Basic and acidic residues" evidence="1">
    <location>
        <begin position="85"/>
        <end position="101"/>
    </location>
</feature>
<evidence type="ECO:0000256" key="1">
    <source>
        <dbReference type="SAM" id="MobiDB-lite"/>
    </source>
</evidence>
<evidence type="ECO:0000313" key="2">
    <source>
        <dbReference type="EMBL" id="GMA28563.1"/>
    </source>
</evidence>
<gene>
    <name evidence="2" type="ORF">GCM10025874_18160</name>
</gene>
<reference evidence="2 3" key="1">
    <citation type="journal article" date="2014" name="Int. J. Syst. Evol. Microbiol.">
        <title>Complete genome sequence of Corynebacterium casei LMG S-19264T (=DSM 44701T), isolated from a smear-ripened cheese.</title>
        <authorList>
            <consortium name="US DOE Joint Genome Institute (JGI-PGF)"/>
            <person name="Walter F."/>
            <person name="Albersmeier A."/>
            <person name="Kalinowski J."/>
            <person name="Ruckert C."/>
        </authorList>
    </citation>
    <scope>NUCLEOTIDE SEQUENCE [LARGE SCALE GENOMIC DNA]</scope>
    <source>
        <strain evidence="2 3">NBRC 112289</strain>
    </source>
</reference>
<feature type="region of interest" description="Disordered" evidence="1">
    <location>
        <begin position="73"/>
        <end position="101"/>
    </location>
</feature>
<dbReference type="AlphaFoldDB" id="A0AA37UDH4"/>
<protein>
    <submittedName>
        <fullName evidence="2">Uncharacterized protein</fullName>
    </submittedName>
</protein>